<organism evidence="1 2">
    <name type="scientific">Pseudomonas anguilliseptica</name>
    <dbReference type="NCBI Taxonomy" id="53406"/>
    <lineage>
        <taxon>Bacteria</taxon>
        <taxon>Pseudomonadati</taxon>
        <taxon>Pseudomonadota</taxon>
        <taxon>Gammaproteobacteria</taxon>
        <taxon>Pseudomonadales</taxon>
        <taxon>Pseudomonadaceae</taxon>
        <taxon>Pseudomonas</taxon>
    </lineage>
</organism>
<evidence type="ECO:0000313" key="1">
    <source>
        <dbReference type="EMBL" id="SEE73544.1"/>
    </source>
</evidence>
<reference evidence="2" key="1">
    <citation type="submission" date="2016-10" db="EMBL/GenBank/DDBJ databases">
        <authorList>
            <person name="Varghese N."/>
            <person name="Submissions S."/>
        </authorList>
    </citation>
    <scope>NUCLEOTIDE SEQUENCE [LARGE SCALE GENOMIC DNA]</scope>
    <source>
        <strain evidence="2">DSM 12111</strain>
    </source>
</reference>
<accession>A0A1H5L983</accession>
<dbReference type="InterPro" id="IPR038134">
    <property type="entry name" value="YihD_sf"/>
</dbReference>
<gene>
    <name evidence="1" type="ORF">SAMN05421553_4939</name>
</gene>
<keyword evidence="2" id="KW-1185">Reference proteome</keyword>
<dbReference type="EMBL" id="FNSC01000002">
    <property type="protein sequence ID" value="SEE73544.1"/>
    <property type="molecule type" value="Genomic_DNA"/>
</dbReference>
<protein>
    <submittedName>
        <fullName evidence="1">Uncharacterized protein</fullName>
    </submittedName>
</protein>
<dbReference type="Proteomes" id="UP000242849">
    <property type="component" value="Unassembled WGS sequence"/>
</dbReference>
<dbReference type="Gene3D" id="1.10.1580.20">
    <property type="entry name" value="Protein of unknown function DUF1040"/>
    <property type="match status" value="1"/>
</dbReference>
<dbReference type="AlphaFoldDB" id="A0A1H5L983"/>
<name>A0A1H5L983_PSEAG</name>
<evidence type="ECO:0000313" key="2">
    <source>
        <dbReference type="Proteomes" id="UP000242849"/>
    </source>
</evidence>
<dbReference type="OrthoDB" id="5197970at2"/>
<sequence>MRDPERIDEMLELIREVWQDNPDLRLGQLIMNAARMREPTAENIFYIEDGSLAKGLRRYLEQVKTKE</sequence>
<dbReference type="STRING" id="53406.SAMN05421553_4939"/>
<proteinExistence type="predicted"/>
<dbReference type="RefSeq" id="WP_090387875.1">
    <property type="nucleotide sequence ID" value="NZ_FNSC01000002.1"/>
</dbReference>